<feature type="transmembrane region" description="Helical" evidence="1">
    <location>
        <begin position="49"/>
        <end position="76"/>
    </location>
</feature>
<dbReference type="GO" id="GO:0022857">
    <property type="term" value="F:transmembrane transporter activity"/>
    <property type="evidence" value="ECO:0007669"/>
    <property type="project" value="InterPro"/>
</dbReference>
<accession>A0AA45WT00</accession>
<gene>
    <name evidence="2" type="ORF">SAMN06296020_101318</name>
</gene>
<feature type="transmembrane region" description="Helical" evidence="1">
    <location>
        <begin position="20"/>
        <end position="37"/>
    </location>
</feature>
<feature type="transmembrane region" description="Helical" evidence="1">
    <location>
        <begin position="82"/>
        <end position="101"/>
    </location>
</feature>
<evidence type="ECO:0000313" key="3">
    <source>
        <dbReference type="Proteomes" id="UP001158066"/>
    </source>
</evidence>
<dbReference type="RefSeq" id="WP_283407670.1">
    <property type="nucleotide sequence ID" value="NZ_FXUF01000001.1"/>
</dbReference>
<reference evidence="2" key="1">
    <citation type="submission" date="2017-05" db="EMBL/GenBank/DDBJ databases">
        <authorList>
            <person name="Varghese N."/>
            <person name="Submissions S."/>
        </authorList>
    </citation>
    <scope>NUCLEOTIDE SEQUENCE</scope>
    <source>
        <strain evidence="2">Su22</strain>
    </source>
</reference>
<sequence length="178" mass="19237">MTEPVQKNAGILHHQLTKSAVLLALALIFQIGFMPFAQPVVGPLVNMTLLLAVLTVGPFHAVMIGCITPVMAFMLGIMPMPLLVPVVVLGNAAFITVFYGAAIKMKRINQMMALVAAALFKYAIMASSIRLIAAQFMPGMPDRLIHAFSLPQFYTAMLGGMLALLIGRYLPKEYTSAD</sequence>
<comment type="caution">
    <text evidence="2">The sequence shown here is derived from an EMBL/GenBank/DDBJ whole genome shotgun (WGS) entry which is preliminary data.</text>
</comment>
<dbReference type="EMBL" id="FXUF01000001">
    <property type="protein sequence ID" value="SMP40038.1"/>
    <property type="molecule type" value="Genomic_DNA"/>
</dbReference>
<keyword evidence="1" id="KW-0812">Transmembrane</keyword>
<keyword evidence="3" id="KW-1185">Reference proteome</keyword>
<organism evidence="2 3">
    <name type="scientific">Anoxynatronum buryatiense</name>
    <dbReference type="NCBI Taxonomy" id="489973"/>
    <lineage>
        <taxon>Bacteria</taxon>
        <taxon>Bacillati</taxon>
        <taxon>Bacillota</taxon>
        <taxon>Clostridia</taxon>
        <taxon>Eubacteriales</taxon>
        <taxon>Clostridiaceae</taxon>
        <taxon>Anoxynatronum</taxon>
    </lineage>
</organism>
<evidence type="ECO:0000313" key="2">
    <source>
        <dbReference type="EMBL" id="SMP40038.1"/>
    </source>
</evidence>
<evidence type="ECO:0000256" key="1">
    <source>
        <dbReference type="SAM" id="Phobius"/>
    </source>
</evidence>
<evidence type="ECO:0008006" key="4">
    <source>
        <dbReference type="Google" id="ProtNLM"/>
    </source>
</evidence>
<keyword evidence="1" id="KW-0472">Membrane</keyword>
<dbReference type="Proteomes" id="UP001158066">
    <property type="component" value="Unassembled WGS sequence"/>
</dbReference>
<dbReference type="AlphaFoldDB" id="A0AA45WT00"/>
<feature type="transmembrane region" description="Helical" evidence="1">
    <location>
        <begin position="113"/>
        <end position="133"/>
    </location>
</feature>
<proteinExistence type="predicted"/>
<name>A0AA45WT00_9CLOT</name>
<keyword evidence="1" id="KW-1133">Transmembrane helix</keyword>
<dbReference type="Pfam" id="PF12822">
    <property type="entry name" value="ECF_trnsprt"/>
    <property type="match status" value="1"/>
</dbReference>
<dbReference type="InterPro" id="IPR024529">
    <property type="entry name" value="ECF_trnsprt_substrate-spec"/>
</dbReference>
<protein>
    <recommendedName>
        <fullName evidence="4">ECF transporter S component</fullName>
    </recommendedName>
</protein>
<feature type="transmembrane region" description="Helical" evidence="1">
    <location>
        <begin position="153"/>
        <end position="170"/>
    </location>
</feature>